<name>A0A7D5M2I5_9ARCH</name>
<evidence type="ECO:0000313" key="3">
    <source>
        <dbReference type="Proteomes" id="UP000509441"/>
    </source>
</evidence>
<feature type="domain" description="Transcription regulator AsnC/Lrp ligand binding" evidence="1">
    <location>
        <begin position="5"/>
        <end position="73"/>
    </location>
</feature>
<dbReference type="KEGG" id="nox:C5F49_03195"/>
<reference evidence="2 3" key="1">
    <citation type="submission" date="2018-02" db="EMBL/GenBank/DDBJ databases">
        <title>Complete genome of Nitrosopumilus oxyclinae HCE1.</title>
        <authorList>
            <person name="Qin W."/>
            <person name="Zheng Y."/>
            <person name="Stahl D.A."/>
        </authorList>
    </citation>
    <scope>NUCLEOTIDE SEQUENCE [LARGE SCALE GENOMIC DNA]</scope>
    <source>
        <strain evidence="2 3">HCE1</strain>
    </source>
</reference>
<proteinExistence type="predicted"/>
<dbReference type="RefSeq" id="WP_179363319.1">
    <property type="nucleotide sequence ID" value="NZ_CP026994.1"/>
</dbReference>
<keyword evidence="3" id="KW-1185">Reference proteome</keyword>
<evidence type="ECO:0000313" key="2">
    <source>
        <dbReference type="EMBL" id="QLH04431.1"/>
    </source>
</evidence>
<dbReference type="SUPFAM" id="SSF54909">
    <property type="entry name" value="Dimeric alpha+beta barrel"/>
    <property type="match status" value="1"/>
</dbReference>
<dbReference type="Proteomes" id="UP000509441">
    <property type="component" value="Chromosome"/>
</dbReference>
<sequence>MQAYILINCKTGREISVITELKELPEIIEINGIWGKYDVFIKIKTPDPNGVELILQRLRNHPDVTDTFTMHVLYGQGGSIDQEI</sequence>
<dbReference type="Gene3D" id="3.30.70.920">
    <property type="match status" value="1"/>
</dbReference>
<gene>
    <name evidence="2" type="ORF">C5F49_03195</name>
</gene>
<dbReference type="AlphaFoldDB" id="A0A7D5M2I5"/>
<evidence type="ECO:0000259" key="1">
    <source>
        <dbReference type="Pfam" id="PF01037"/>
    </source>
</evidence>
<dbReference type="InterPro" id="IPR011008">
    <property type="entry name" value="Dimeric_a/b-barrel"/>
</dbReference>
<dbReference type="EMBL" id="CP026994">
    <property type="protein sequence ID" value="QLH04431.1"/>
    <property type="molecule type" value="Genomic_DNA"/>
</dbReference>
<dbReference type="Pfam" id="PF01037">
    <property type="entry name" value="AsnC_trans_reg"/>
    <property type="match status" value="1"/>
</dbReference>
<dbReference type="GeneID" id="56060928"/>
<accession>A0A7D5M2I5</accession>
<organism evidence="2 3">
    <name type="scientific">Nitrosopumilus oxyclinae</name>
    <dbReference type="NCBI Taxonomy" id="1959104"/>
    <lineage>
        <taxon>Archaea</taxon>
        <taxon>Nitrososphaerota</taxon>
        <taxon>Nitrososphaeria</taxon>
        <taxon>Nitrosopumilales</taxon>
        <taxon>Nitrosopumilaceae</taxon>
        <taxon>Nitrosopumilus</taxon>
    </lineage>
</organism>
<dbReference type="InterPro" id="IPR019887">
    <property type="entry name" value="Tscrpt_reg_AsnC/Lrp_C"/>
</dbReference>
<protein>
    <submittedName>
        <fullName evidence="2">AsnC family transcriptional regulator</fullName>
    </submittedName>
</protein>
<dbReference type="OrthoDB" id="8136at2157"/>